<dbReference type="SUPFAM" id="SSF74784">
    <property type="entry name" value="Translin"/>
    <property type="match status" value="1"/>
</dbReference>
<evidence type="ECO:0000256" key="4">
    <source>
        <dbReference type="ARBA" id="ARBA00022490"/>
    </source>
</evidence>
<proteinExistence type="inferred from homology"/>
<dbReference type="InterPro" id="IPR016069">
    <property type="entry name" value="Translin_C"/>
</dbReference>
<dbReference type="GO" id="GO:0005634">
    <property type="term" value="C:nucleus"/>
    <property type="evidence" value="ECO:0007669"/>
    <property type="project" value="UniProtKB-SubCell"/>
</dbReference>
<dbReference type="Pfam" id="PF01997">
    <property type="entry name" value="Translin"/>
    <property type="match status" value="1"/>
</dbReference>
<dbReference type="Gene3D" id="1.20.58.190">
    <property type="entry name" value="Translin, domain 1"/>
    <property type="match status" value="1"/>
</dbReference>
<evidence type="ECO:0000256" key="5">
    <source>
        <dbReference type="ARBA" id="ARBA00022884"/>
    </source>
</evidence>
<dbReference type="Gene3D" id="1.20.58.200">
    <property type="entry name" value="Translin, domain 2"/>
    <property type="match status" value="1"/>
</dbReference>
<organism evidence="8">
    <name type="scientific">Blastobotrys adeninivorans</name>
    <name type="common">Yeast</name>
    <name type="synonym">Arxula adeninivorans</name>
    <dbReference type="NCBI Taxonomy" id="409370"/>
    <lineage>
        <taxon>Eukaryota</taxon>
        <taxon>Fungi</taxon>
        <taxon>Dikarya</taxon>
        <taxon>Ascomycota</taxon>
        <taxon>Saccharomycotina</taxon>
        <taxon>Dipodascomycetes</taxon>
        <taxon>Dipodascales</taxon>
        <taxon>Trichomonascaceae</taxon>
        <taxon>Blastobotrys</taxon>
    </lineage>
</organism>
<name>A0A060T2Q9_BLAAD</name>
<dbReference type="PhylomeDB" id="A0A060T2Q9"/>
<dbReference type="InterPro" id="IPR002848">
    <property type="entry name" value="Translin_fam"/>
</dbReference>
<evidence type="ECO:0000256" key="2">
    <source>
        <dbReference type="ARBA" id="ARBA00004496"/>
    </source>
</evidence>
<dbReference type="InterPro" id="IPR016068">
    <property type="entry name" value="Translin_N"/>
</dbReference>
<keyword evidence="5" id="KW-0694">RNA-binding</keyword>
<dbReference type="GO" id="GO:0003723">
    <property type="term" value="F:RNA binding"/>
    <property type="evidence" value="ECO:0007669"/>
    <property type="project" value="UniProtKB-KW"/>
</dbReference>
<dbReference type="GO" id="GO:0043565">
    <property type="term" value="F:sequence-specific DNA binding"/>
    <property type="evidence" value="ECO:0007669"/>
    <property type="project" value="InterPro"/>
</dbReference>
<evidence type="ECO:0000256" key="7">
    <source>
        <dbReference type="ARBA" id="ARBA00023242"/>
    </source>
</evidence>
<gene>
    <name evidence="8" type="ORF">GNLVRS02_ARAD1A10472g</name>
</gene>
<evidence type="ECO:0000313" key="8">
    <source>
        <dbReference type="EMBL" id="CDP33486.1"/>
    </source>
</evidence>
<comment type="subcellular location">
    <subcellularLocation>
        <location evidence="2">Cytoplasm</location>
    </subcellularLocation>
    <subcellularLocation>
        <location evidence="1">Nucleus</location>
    </subcellularLocation>
</comment>
<evidence type="ECO:0000256" key="6">
    <source>
        <dbReference type="ARBA" id="ARBA00023125"/>
    </source>
</evidence>
<comment type="similarity">
    <text evidence="3">Belongs to the translin family.</text>
</comment>
<evidence type="ECO:0000256" key="3">
    <source>
        <dbReference type="ARBA" id="ARBA00005902"/>
    </source>
</evidence>
<dbReference type="InterPro" id="IPR036081">
    <property type="entry name" value="Translin_sf"/>
</dbReference>
<dbReference type="CDD" id="cd14819">
    <property type="entry name" value="Translin"/>
    <property type="match status" value="1"/>
</dbReference>
<keyword evidence="4" id="KW-0963">Cytoplasm</keyword>
<dbReference type="GO" id="GO:0016070">
    <property type="term" value="P:RNA metabolic process"/>
    <property type="evidence" value="ECO:0007669"/>
    <property type="project" value="InterPro"/>
</dbReference>
<keyword evidence="7" id="KW-0539">Nucleus</keyword>
<sequence length="235" mass="26430">MLSSMFDSLQEEIDSASAIQDGIREKVKTADIAYRRCWQQLAQIHKTAPSKIAAMSGEFQASTEAAEFDTAMKDLFAHCRQYPFHKYHHIVSSTIQNYFFTIQLAQWASTGNIFTPEDLSSNLNVTFESQADSATPDCTLEEYMHSLISLINELSRLAVNCVISTAAANGQSDANESYSLPLTIDKFVKDLQAGFMTLNLKNDSLRRRYDSIKYDVKKVEEVVYDLALRGLLSPQ</sequence>
<dbReference type="AlphaFoldDB" id="A0A060T2Q9"/>
<protein>
    <submittedName>
        <fullName evidence="8">ARAD1A10472p</fullName>
    </submittedName>
</protein>
<keyword evidence="6" id="KW-0238">DNA-binding</keyword>
<dbReference type="PANTHER" id="PTHR10741">
    <property type="entry name" value="TRANSLIN AND TRANSLIN ASSOCIATED PROTEIN X"/>
    <property type="match status" value="1"/>
</dbReference>
<dbReference type="GO" id="GO:0005737">
    <property type="term" value="C:cytoplasm"/>
    <property type="evidence" value="ECO:0007669"/>
    <property type="project" value="UniProtKB-SubCell"/>
</dbReference>
<dbReference type="InterPro" id="IPR033956">
    <property type="entry name" value="Translin"/>
</dbReference>
<reference evidence="8" key="2">
    <citation type="submission" date="2014-06" db="EMBL/GenBank/DDBJ databases">
        <title>The complete genome of Blastobotrys (Arxula) adeninivorans LS3 - a yeast of biotechnological interest.</title>
        <authorList>
            <person name="Kunze G."/>
            <person name="Gaillardin C."/>
            <person name="Czernicka M."/>
            <person name="Durrens P."/>
            <person name="Martin T."/>
            <person name="Boer E."/>
            <person name="Gabaldon T."/>
            <person name="Cruz J."/>
            <person name="Talla E."/>
            <person name="Marck C."/>
            <person name="Goffeau A."/>
            <person name="Barbe V."/>
            <person name="Baret P."/>
            <person name="Baronian K."/>
            <person name="Beier S."/>
            <person name="Bleykasten C."/>
            <person name="Bode R."/>
            <person name="Casaregola S."/>
            <person name="Despons L."/>
            <person name="Fairhead C."/>
            <person name="Giersberg M."/>
            <person name="Gierski P."/>
            <person name="Hahnel U."/>
            <person name="Hartmann A."/>
            <person name="Jankowska D."/>
            <person name="Jubin C."/>
            <person name="Jung P."/>
            <person name="Lafontaine I."/>
            <person name="Leh-Louis V."/>
            <person name="Lemaire M."/>
            <person name="Marcet-Houben M."/>
            <person name="Mascher M."/>
            <person name="Morel G."/>
            <person name="Richard G.-F."/>
            <person name="Riechen J."/>
            <person name="Sacerdot C."/>
            <person name="Sarkar A."/>
            <person name="Savel G."/>
            <person name="Schacherer J."/>
            <person name="Sherman D."/>
            <person name="Straub M.-L."/>
            <person name="Stein N."/>
            <person name="Thierry A."/>
            <person name="Trautwein-Schult A."/>
            <person name="Westhof E."/>
            <person name="Worch S."/>
            <person name="Dujon B."/>
            <person name="Souciet J.-L."/>
            <person name="Wincker P."/>
            <person name="Scholz U."/>
            <person name="Neuveglise N."/>
        </authorList>
    </citation>
    <scope>NUCLEOTIDE SEQUENCE</scope>
    <source>
        <strain evidence="8">LS3</strain>
    </source>
</reference>
<accession>A0A060T2Q9</accession>
<dbReference type="GO" id="GO:0003697">
    <property type="term" value="F:single-stranded DNA binding"/>
    <property type="evidence" value="ECO:0007669"/>
    <property type="project" value="InterPro"/>
</dbReference>
<evidence type="ECO:0000256" key="1">
    <source>
        <dbReference type="ARBA" id="ARBA00004123"/>
    </source>
</evidence>
<dbReference type="EMBL" id="HG937691">
    <property type="protein sequence ID" value="CDP33486.1"/>
    <property type="molecule type" value="Genomic_DNA"/>
</dbReference>
<reference evidence="8" key="1">
    <citation type="submission" date="2014-02" db="EMBL/GenBank/DDBJ databases">
        <authorList>
            <person name="Genoscope - CEA"/>
        </authorList>
    </citation>
    <scope>NUCLEOTIDE SEQUENCE</scope>
    <source>
        <strain evidence="8">LS3</strain>
    </source>
</reference>